<dbReference type="EMBL" id="PEDP01001883">
    <property type="protein sequence ID" value="POS83114.1"/>
    <property type="molecule type" value="Genomic_DNA"/>
</dbReference>
<organism evidence="1 2">
    <name type="scientific">Erysiphe pulchra</name>
    <dbReference type="NCBI Taxonomy" id="225359"/>
    <lineage>
        <taxon>Eukaryota</taxon>
        <taxon>Fungi</taxon>
        <taxon>Dikarya</taxon>
        <taxon>Ascomycota</taxon>
        <taxon>Pezizomycotina</taxon>
        <taxon>Leotiomycetes</taxon>
        <taxon>Erysiphales</taxon>
        <taxon>Erysiphaceae</taxon>
        <taxon>Erysiphe</taxon>
    </lineage>
</organism>
<evidence type="ECO:0008006" key="3">
    <source>
        <dbReference type="Google" id="ProtNLM"/>
    </source>
</evidence>
<dbReference type="PANTHER" id="PTHR37845:SF1">
    <property type="entry name" value="SEQUENCE ORPHAN"/>
    <property type="match status" value="1"/>
</dbReference>
<reference evidence="1 2" key="1">
    <citation type="submission" date="2017-10" db="EMBL/GenBank/DDBJ databases">
        <title>Development of genomic resources for the powdery mildew, Erysiphe pulchra.</title>
        <authorList>
            <person name="Wadl P.A."/>
            <person name="Mack B.M."/>
            <person name="Moore G."/>
            <person name="Beltz S.B."/>
        </authorList>
    </citation>
    <scope>NUCLEOTIDE SEQUENCE [LARGE SCALE GENOMIC DNA]</scope>
    <source>
        <strain evidence="1">Cflorida</strain>
    </source>
</reference>
<feature type="non-terminal residue" evidence="1">
    <location>
        <position position="168"/>
    </location>
</feature>
<dbReference type="GO" id="GO:0005739">
    <property type="term" value="C:mitochondrion"/>
    <property type="evidence" value="ECO:0007669"/>
    <property type="project" value="TreeGrafter"/>
</dbReference>
<dbReference type="OrthoDB" id="275936at2759"/>
<evidence type="ECO:0000313" key="1">
    <source>
        <dbReference type="EMBL" id="POS83114.1"/>
    </source>
</evidence>
<protein>
    <recommendedName>
        <fullName evidence="3">Sequence orphan</fullName>
    </recommendedName>
</protein>
<dbReference type="InterPro" id="IPR038781">
    <property type="entry name" value="C365.16-ike"/>
</dbReference>
<proteinExistence type="predicted"/>
<dbReference type="STRING" id="225359.A0A2S4PM68"/>
<keyword evidence="2" id="KW-1185">Reference proteome</keyword>
<gene>
    <name evidence="1" type="ORF">EPUL_005883</name>
</gene>
<dbReference type="Proteomes" id="UP000237438">
    <property type="component" value="Unassembled WGS sequence"/>
</dbReference>
<accession>A0A2S4PM68</accession>
<comment type="caution">
    <text evidence="1">The sequence shown here is derived from an EMBL/GenBank/DDBJ whole genome shotgun (WGS) entry which is preliminary data.</text>
</comment>
<sequence>MNLPVTDVTSGVAKFIASSIANVGLSLFKDAKFAQMFGSQANPLKVPSSSLTLFSMRDCLTIFASFNVPTLMGPFITRQLSPELQQYLNGQTIAQFTAPATVQLLSTPLHLLGLDLYNRQDPKIHWRQRWVVIKKNWAISSMARIARIIPAFGVGGVVNAGVRESLME</sequence>
<dbReference type="AlphaFoldDB" id="A0A2S4PM68"/>
<name>A0A2S4PM68_9PEZI</name>
<dbReference type="PANTHER" id="PTHR37845">
    <property type="entry name" value="SEQUENCE ORPHAN"/>
    <property type="match status" value="1"/>
</dbReference>
<evidence type="ECO:0000313" key="2">
    <source>
        <dbReference type="Proteomes" id="UP000237438"/>
    </source>
</evidence>